<dbReference type="SUPFAM" id="SSF57716">
    <property type="entry name" value="Glucocorticoid receptor-like (DNA-binding domain)"/>
    <property type="match status" value="1"/>
</dbReference>
<keyword evidence="3" id="KW-0862">Zinc</keyword>
<evidence type="ECO:0000259" key="7">
    <source>
        <dbReference type="PROSITE" id="PS50950"/>
    </source>
</evidence>
<evidence type="ECO:0000256" key="2">
    <source>
        <dbReference type="ARBA" id="ARBA00022771"/>
    </source>
</evidence>
<keyword evidence="6" id="KW-0812">Transmembrane</keyword>
<reference evidence="9" key="1">
    <citation type="submission" date="2023-01" db="EMBL/GenBank/DDBJ databases">
        <title>Key to firefly adult light organ development and bioluminescence: homeobox transcription factors regulate luciferase expression and transportation to peroxisome.</title>
        <authorList>
            <person name="Fu X."/>
        </authorList>
    </citation>
    <scope>NUCLEOTIDE SEQUENCE [LARGE SCALE GENOMIC DNA]</scope>
</reference>
<feature type="domain" description="THAP-type" evidence="7">
    <location>
        <begin position="45"/>
        <end position="132"/>
    </location>
</feature>
<dbReference type="GO" id="GO:0008270">
    <property type="term" value="F:zinc ion binding"/>
    <property type="evidence" value="ECO:0007669"/>
    <property type="project" value="UniProtKB-KW"/>
</dbReference>
<dbReference type="Proteomes" id="UP001353858">
    <property type="component" value="Unassembled WGS sequence"/>
</dbReference>
<dbReference type="InterPro" id="IPR006612">
    <property type="entry name" value="THAP_Znf"/>
</dbReference>
<keyword evidence="6" id="KW-0472">Membrane</keyword>
<keyword evidence="4 5" id="KW-0238">DNA-binding</keyword>
<keyword evidence="6" id="KW-1133">Transmembrane helix</keyword>
<dbReference type="GO" id="GO:0003677">
    <property type="term" value="F:DNA binding"/>
    <property type="evidence" value="ECO:0007669"/>
    <property type="project" value="UniProtKB-UniRule"/>
</dbReference>
<protein>
    <recommendedName>
        <fullName evidence="7">THAP-type domain-containing protein</fullName>
    </recommendedName>
</protein>
<keyword evidence="1" id="KW-0479">Metal-binding</keyword>
<feature type="transmembrane region" description="Helical" evidence="6">
    <location>
        <begin position="12"/>
        <end position="30"/>
    </location>
</feature>
<comment type="caution">
    <text evidence="8">The sequence shown here is derived from an EMBL/GenBank/DDBJ whole genome shotgun (WGS) entry which is preliminary data.</text>
</comment>
<evidence type="ECO:0000313" key="8">
    <source>
        <dbReference type="EMBL" id="KAK4882667.1"/>
    </source>
</evidence>
<evidence type="ECO:0000256" key="6">
    <source>
        <dbReference type="SAM" id="Phobius"/>
    </source>
</evidence>
<organism evidence="8 9">
    <name type="scientific">Aquatica leii</name>
    <dbReference type="NCBI Taxonomy" id="1421715"/>
    <lineage>
        <taxon>Eukaryota</taxon>
        <taxon>Metazoa</taxon>
        <taxon>Ecdysozoa</taxon>
        <taxon>Arthropoda</taxon>
        <taxon>Hexapoda</taxon>
        <taxon>Insecta</taxon>
        <taxon>Pterygota</taxon>
        <taxon>Neoptera</taxon>
        <taxon>Endopterygota</taxon>
        <taxon>Coleoptera</taxon>
        <taxon>Polyphaga</taxon>
        <taxon>Elateriformia</taxon>
        <taxon>Elateroidea</taxon>
        <taxon>Lampyridae</taxon>
        <taxon>Luciolinae</taxon>
        <taxon>Aquatica</taxon>
    </lineage>
</organism>
<keyword evidence="2 5" id="KW-0863">Zinc-finger</keyword>
<evidence type="ECO:0000256" key="4">
    <source>
        <dbReference type="ARBA" id="ARBA00023125"/>
    </source>
</evidence>
<keyword evidence="9" id="KW-1185">Reference proteome</keyword>
<name>A0AAN7Q231_9COLE</name>
<evidence type="ECO:0000256" key="1">
    <source>
        <dbReference type="ARBA" id="ARBA00022723"/>
    </source>
</evidence>
<dbReference type="Pfam" id="PF05485">
    <property type="entry name" value="THAP"/>
    <property type="match status" value="1"/>
</dbReference>
<evidence type="ECO:0000313" key="9">
    <source>
        <dbReference type="Proteomes" id="UP001353858"/>
    </source>
</evidence>
<evidence type="ECO:0000256" key="3">
    <source>
        <dbReference type="ARBA" id="ARBA00022833"/>
    </source>
</evidence>
<accession>A0AAN7Q231</accession>
<dbReference type="PROSITE" id="PS50950">
    <property type="entry name" value="ZF_THAP"/>
    <property type="match status" value="1"/>
</dbReference>
<gene>
    <name evidence="8" type="ORF">RN001_005986</name>
</gene>
<proteinExistence type="predicted"/>
<dbReference type="EMBL" id="JARPUR010000002">
    <property type="protein sequence ID" value="KAK4882667.1"/>
    <property type="molecule type" value="Genomic_DNA"/>
</dbReference>
<sequence length="169" mass="19862">MTTINFTTKSVINIVNVFFCDLLLSCYLEVYKWKLSFIRFDIVKMPKCGYKDCKNSSKSKMCKKNLRYFPFPKSKTNLAKCLLWLEMRGNQKLNVENISKNIYICEKHFQPGDEQNPIPYDNQEKQEVAKLFHSLENPPEDKENCEHNYSKCNKGLDKYINTNCSSKTV</sequence>
<dbReference type="AlphaFoldDB" id="A0AAN7Q231"/>
<evidence type="ECO:0000256" key="5">
    <source>
        <dbReference type="PROSITE-ProRule" id="PRU00309"/>
    </source>
</evidence>